<organism evidence="2 3">
    <name type="scientific">Heracleum sosnowskyi</name>
    <dbReference type="NCBI Taxonomy" id="360622"/>
    <lineage>
        <taxon>Eukaryota</taxon>
        <taxon>Viridiplantae</taxon>
        <taxon>Streptophyta</taxon>
        <taxon>Embryophyta</taxon>
        <taxon>Tracheophyta</taxon>
        <taxon>Spermatophyta</taxon>
        <taxon>Magnoliopsida</taxon>
        <taxon>eudicotyledons</taxon>
        <taxon>Gunneridae</taxon>
        <taxon>Pentapetalae</taxon>
        <taxon>asterids</taxon>
        <taxon>campanulids</taxon>
        <taxon>Apiales</taxon>
        <taxon>Apiaceae</taxon>
        <taxon>Apioideae</taxon>
        <taxon>apioid superclade</taxon>
        <taxon>Tordylieae</taxon>
        <taxon>Tordyliinae</taxon>
        <taxon>Heracleum</taxon>
    </lineage>
</organism>
<dbReference type="Proteomes" id="UP001237642">
    <property type="component" value="Unassembled WGS sequence"/>
</dbReference>
<feature type="chain" id="PRO_5041959956" evidence="1">
    <location>
        <begin position="18"/>
        <end position="105"/>
    </location>
</feature>
<name>A0AAD8HYB0_9APIA</name>
<feature type="signal peptide" evidence="1">
    <location>
        <begin position="1"/>
        <end position="17"/>
    </location>
</feature>
<proteinExistence type="predicted"/>
<evidence type="ECO:0000256" key="1">
    <source>
        <dbReference type="SAM" id="SignalP"/>
    </source>
</evidence>
<evidence type="ECO:0000313" key="2">
    <source>
        <dbReference type="EMBL" id="KAK1375263.1"/>
    </source>
</evidence>
<reference evidence="2" key="1">
    <citation type="submission" date="2023-02" db="EMBL/GenBank/DDBJ databases">
        <title>Genome of toxic invasive species Heracleum sosnowskyi carries increased number of genes despite the absence of recent whole-genome duplications.</title>
        <authorList>
            <person name="Schelkunov M."/>
            <person name="Shtratnikova V."/>
            <person name="Makarenko M."/>
            <person name="Klepikova A."/>
            <person name="Omelchenko D."/>
            <person name="Novikova G."/>
            <person name="Obukhova E."/>
            <person name="Bogdanov V."/>
            <person name="Penin A."/>
            <person name="Logacheva M."/>
        </authorList>
    </citation>
    <scope>NUCLEOTIDE SEQUENCE</scope>
    <source>
        <strain evidence="2">Hsosn_3</strain>
        <tissue evidence="2">Leaf</tissue>
    </source>
</reference>
<gene>
    <name evidence="2" type="ORF">POM88_031456</name>
</gene>
<evidence type="ECO:0000313" key="3">
    <source>
        <dbReference type="Proteomes" id="UP001237642"/>
    </source>
</evidence>
<protein>
    <submittedName>
        <fullName evidence="2">Uncharacterized protein</fullName>
    </submittedName>
</protein>
<comment type="caution">
    <text evidence="2">The sequence shown here is derived from an EMBL/GenBank/DDBJ whole genome shotgun (WGS) entry which is preliminary data.</text>
</comment>
<keyword evidence="3" id="KW-1185">Reference proteome</keyword>
<dbReference type="EMBL" id="JAUIZM010000007">
    <property type="protein sequence ID" value="KAK1375263.1"/>
    <property type="molecule type" value="Genomic_DNA"/>
</dbReference>
<keyword evidence="1" id="KW-0732">Signal</keyword>
<accession>A0AAD8HYB0</accession>
<dbReference type="AlphaFoldDB" id="A0AAD8HYB0"/>
<sequence length="105" mass="11844">MCKSLFVVSLISANTSACRDIQRKNSVDGCFPFPYNRMDPRIIASEVSSVDTKHRLGVDFAGHYKLSTLYQRNKVLVEELSLQRRTTGRPAQTLAATHLEDEELT</sequence>
<reference evidence="2" key="2">
    <citation type="submission" date="2023-05" db="EMBL/GenBank/DDBJ databases">
        <authorList>
            <person name="Schelkunov M.I."/>
        </authorList>
    </citation>
    <scope>NUCLEOTIDE SEQUENCE</scope>
    <source>
        <strain evidence="2">Hsosn_3</strain>
        <tissue evidence="2">Leaf</tissue>
    </source>
</reference>